<accession>A0AAN9J0Y6</accession>
<protein>
    <submittedName>
        <fullName evidence="1">Uncharacterized protein</fullName>
    </submittedName>
</protein>
<dbReference type="EMBL" id="JAYWIO010000001">
    <property type="protein sequence ID" value="KAK7290155.1"/>
    <property type="molecule type" value="Genomic_DNA"/>
</dbReference>
<name>A0AAN9J0Y6_CROPI</name>
<reference evidence="1 2" key="1">
    <citation type="submission" date="2024-01" db="EMBL/GenBank/DDBJ databases">
        <title>The genomes of 5 underutilized Papilionoideae crops provide insights into root nodulation and disease resistanc.</title>
        <authorList>
            <person name="Yuan L."/>
        </authorList>
    </citation>
    <scope>NUCLEOTIDE SEQUENCE [LARGE SCALE GENOMIC DNA]</scope>
    <source>
        <strain evidence="1">ZHUSHIDOU_FW_LH</strain>
        <tissue evidence="1">Leaf</tissue>
    </source>
</reference>
<proteinExistence type="predicted"/>
<keyword evidence="2" id="KW-1185">Reference proteome</keyword>
<gene>
    <name evidence="1" type="ORF">RIF29_04376</name>
</gene>
<dbReference type="Proteomes" id="UP001372338">
    <property type="component" value="Unassembled WGS sequence"/>
</dbReference>
<organism evidence="1 2">
    <name type="scientific">Crotalaria pallida</name>
    <name type="common">Smooth rattlebox</name>
    <name type="synonym">Crotalaria striata</name>
    <dbReference type="NCBI Taxonomy" id="3830"/>
    <lineage>
        <taxon>Eukaryota</taxon>
        <taxon>Viridiplantae</taxon>
        <taxon>Streptophyta</taxon>
        <taxon>Embryophyta</taxon>
        <taxon>Tracheophyta</taxon>
        <taxon>Spermatophyta</taxon>
        <taxon>Magnoliopsida</taxon>
        <taxon>eudicotyledons</taxon>
        <taxon>Gunneridae</taxon>
        <taxon>Pentapetalae</taxon>
        <taxon>rosids</taxon>
        <taxon>fabids</taxon>
        <taxon>Fabales</taxon>
        <taxon>Fabaceae</taxon>
        <taxon>Papilionoideae</taxon>
        <taxon>50 kb inversion clade</taxon>
        <taxon>genistoids sensu lato</taxon>
        <taxon>core genistoids</taxon>
        <taxon>Crotalarieae</taxon>
        <taxon>Crotalaria</taxon>
    </lineage>
</organism>
<dbReference type="AlphaFoldDB" id="A0AAN9J0Y6"/>
<sequence length="94" mass="10051">MCSSLVCTTRKRTPVSPSLSLVTISQHCMLLSSATGVWRSSIGHLLGTTVLVSAKEFSAPTMSLMQTLSRLLTPSLVNPLISSVHSGPEYTTMK</sequence>
<evidence type="ECO:0000313" key="1">
    <source>
        <dbReference type="EMBL" id="KAK7290155.1"/>
    </source>
</evidence>
<evidence type="ECO:0000313" key="2">
    <source>
        <dbReference type="Proteomes" id="UP001372338"/>
    </source>
</evidence>
<comment type="caution">
    <text evidence="1">The sequence shown here is derived from an EMBL/GenBank/DDBJ whole genome shotgun (WGS) entry which is preliminary data.</text>
</comment>